<evidence type="ECO:0000313" key="14">
    <source>
        <dbReference type="Proteomes" id="UP000887561"/>
    </source>
</evidence>
<dbReference type="Gene3D" id="3.30.420.40">
    <property type="match status" value="1"/>
</dbReference>
<dbReference type="GO" id="GO:0005524">
    <property type="term" value="F:ATP binding"/>
    <property type="evidence" value="ECO:0007669"/>
    <property type="project" value="UniProtKB-UniRule"/>
</dbReference>
<dbReference type="GO" id="GO:0005739">
    <property type="term" value="C:mitochondrion"/>
    <property type="evidence" value="ECO:0007669"/>
    <property type="project" value="TreeGrafter"/>
</dbReference>
<dbReference type="GO" id="GO:0003924">
    <property type="term" value="F:GTPase activity"/>
    <property type="evidence" value="ECO:0007669"/>
    <property type="project" value="InterPro"/>
</dbReference>
<dbReference type="GO" id="GO:0001678">
    <property type="term" value="P:intracellular glucose homeostasis"/>
    <property type="evidence" value="ECO:0007669"/>
    <property type="project" value="InterPro"/>
</dbReference>
<dbReference type="Pfam" id="PF00349">
    <property type="entry name" value="Hexokinase_1"/>
    <property type="match status" value="1"/>
</dbReference>
<evidence type="ECO:0000256" key="10">
    <source>
        <dbReference type="ARBA" id="ARBA00047905"/>
    </source>
</evidence>
<dbReference type="InterPro" id="IPR005225">
    <property type="entry name" value="Small_GTP-bd"/>
</dbReference>
<sequence length="415" mass="46792">MLTPPTTPPTISSNPLKSSASQQKIYSQINSKNTFNILLLGDESSEKYKLICTYLDTYFPEQHKNSNCLFFEHTINTTIREIPSTLKIWDLAGQPCYDKLRHLAYKQIRFDVILVCFSVVKPQTLENVKTIWLPEIKRKSPNTPFLLVGTQIELRTDKKTYELLQLEGQLPITNSFGFRLAKKEKAKNYIECSADRKQGLQELFEEAIITFNKTRYLQSSTSTLKAAPRSFSHDIAPGLGRQHVEQHHGTCSQRGVRHRAFQQGRVNNAVFRFSEETAVVKMLPSFIRATSVGKESGEFLALDLGGSNFRVLLITLHGDGKKGEMRHVTYGVPQELQQGTGEHLFDHVADCLHNFMVDQRLSCNKTLPLGFTFSFPCQQRGLASASLVAWTKGFSASGVVGKDVVQLLTDACRRK</sequence>
<comment type="catalytic activity">
    <reaction evidence="10">
        <text>D-fructose + ATP = D-fructose 6-phosphate + ADP + H(+)</text>
        <dbReference type="Rhea" id="RHEA:16125"/>
        <dbReference type="ChEBI" id="CHEBI:15378"/>
        <dbReference type="ChEBI" id="CHEBI:30616"/>
        <dbReference type="ChEBI" id="CHEBI:37721"/>
        <dbReference type="ChEBI" id="CHEBI:61527"/>
        <dbReference type="ChEBI" id="CHEBI:456216"/>
        <dbReference type="EC" id="2.7.1.1"/>
    </reaction>
    <physiologicalReaction direction="left-to-right" evidence="10">
        <dbReference type="Rhea" id="RHEA:16126"/>
    </physiologicalReaction>
</comment>
<evidence type="ECO:0000256" key="7">
    <source>
        <dbReference type="ARBA" id="ARBA00022840"/>
    </source>
</evidence>
<dbReference type="GO" id="GO:0004340">
    <property type="term" value="F:glucokinase activity"/>
    <property type="evidence" value="ECO:0007669"/>
    <property type="project" value="TreeGrafter"/>
</dbReference>
<comment type="similarity">
    <text evidence="3 12">Belongs to the hexokinase family.</text>
</comment>
<dbReference type="Proteomes" id="UP000887561">
    <property type="component" value="Unplaced"/>
</dbReference>
<dbReference type="PROSITE" id="PS51419">
    <property type="entry name" value="RAB"/>
    <property type="match status" value="1"/>
</dbReference>
<dbReference type="SUPFAM" id="SSF52540">
    <property type="entry name" value="P-loop containing nucleoside triphosphate hydrolases"/>
    <property type="match status" value="1"/>
</dbReference>
<dbReference type="InterPro" id="IPR027417">
    <property type="entry name" value="P-loop_NTPase"/>
</dbReference>
<protein>
    <recommendedName>
        <fullName evidence="12">Phosphotransferase</fullName>
        <ecNumber evidence="12">2.7.1.-</ecNumber>
    </recommendedName>
</protein>
<dbReference type="SMART" id="SM00174">
    <property type="entry name" value="RHO"/>
    <property type="match status" value="1"/>
</dbReference>
<dbReference type="PANTHER" id="PTHR19443">
    <property type="entry name" value="HEXOKINASE"/>
    <property type="match status" value="1"/>
</dbReference>
<dbReference type="NCBIfam" id="TIGR00231">
    <property type="entry name" value="small_GTP"/>
    <property type="match status" value="1"/>
</dbReference>
<dbReference type="InterPro" id="IPR022672">
    <property type="entry name" value="Hexokinase_N"/>
</dbReference>
<keyword evidence="7 12" id="KW-0067">ATP-binding</keyword>
<reference evidence="15" key="1">
    <citation type="submission" date="2022-11" db="UniProtKB">
        <authorList>
            <consortium name="WormBaseParasite"/>
        </authorList>
    </citation>
    <scope>IDENTIFICATION</scope>
</reference>
<keyword evidence="5 12" id="KW-0547">Nucleotide-binding</keyword>
<evidence type="ECO:0000256" key="5">
    <source>
        <dbReference type="ARBA" id="ARBA00022741"/>
    </source>
</evidence>
<dbReference type="AlphaFoldDB" id="A0A915LZ20"/>
<dbReference type="SMART" id="SM00175">
    <property type="entry name" value="RAB"/>
    <property type="match status" value="1"/>
</dbReference>
<proteinExistence type="inferred from homology"/>
<evidence type="ECO:0000256" key="1">
    <source>
        <dbReference type="ARBA" id="ARBA00004888"/>
    </source>
</evidence>
<name>A0A915LZ20_MELJA</name>
<evidence type="ECO:0000259" key="13">
    <source>
        <dbReference type="Pfam" id="PF00349"/>
    </source>
</evidence>
<evidence type="ECO:0000313" key="15">
    <source>
        <dbReference type="WBParaSite" id="scaffold2330_cov248.g4677"/>
    </source>
</evidence>
<dbReference type="GO" id="GO:0006096">
    <property type="term" value="P:glycolytic process"/>
    <property type="evidence" value="ECO:0007669"/>
    <property type="project" value="UniProtKB-KW"/>
</dbReference>
<dbReference type="WBParaSite" id="scaffold2330_cov248.g4677">
    <property type="protein sequence ID" value="scaffold2330_cov248.g4677"/>
    <property type="gene ID" value="scaffold2330_cov248.g4677"/>
</dbReference>
<dbReference type="CDD" id="cd00157">
    <property type="entry name" value="Rho"/>
    <property type="match status" value="1"/>
</dbReference>
<dbReference type="GO" id="GO:0005525">
    <property type="term" value="F:GTP binding"/>
    <property type="evidence" value="ECO:0007669"/>
    <property type="project" value="InterPro"/>
</dbReference>
<dbReference type="GO" id="GO:0008865">
    <property type="term" value="F:fructokinase activity"/>
    <property type="evidence" value="ECO:0007669"/>
    <property type="project" value="TreeGrafter"/>
</dbReference>
<comment type="catalytic activity">
    <reaction evidence="9">
        <text>a D-hexose + ATP = a D-hexose 6-phosphate + ADP + H(+)</text>
        <dbReference type="Rhea" id="RHEA:22740"/>
        <dbReference type="ChEBI" id="CHEBI:4194"/>
        <dbReference type="ChEBI" id="CHEBI:15378"/>
        <dbReference type="ChEBI" id="CHEBI:30616"/>
        <dbReference type="ChEBI" id="CHEBI:229467"/>
        <dbReference type="ChEBI" id="CHEBI:456216"/>
        <dbReference type="EC" id="2.7.1.1"/>
    </reaction>
    <physiologicalReaction direction="left-to-right" evidence="9">
        <dbReference type="Rhea" id="RHEA:22741"/>
    </physiologicalReaction>
</comment>
<comment type="pathway">
    <text evidence="2">Carbohydrate metabolism; hexose metabolism.</text>
</comment>
<dbReference type="InterPro" id="IPR001806">
    <property type="entry name" value="Small_GTPase"/>
</dbReference>
<comment type="pathway">
    <text evidence="1">Carbohydrate degradation; glycolysis; D-glyceraldehyde 3-phosphate and glycerone phosphate from D-glucose: step 1/4.</text>
</comment>
<comment type="catalytic activity">
    <reaction evidence="11">
        <text>D-glucose + ATP = D-glucose 6-phosphate + ADP + H(+)</text>
        <dbReference type="Rhea" id="RHEA:17825"/>
        <dbReference type="ChEBI" id="CHEBI:4167"/>
        <dbReference type="ChEBI" id="CHEBI:15378"/>
        <dbReference type="ChEBI" id="CHEBI:30616"/>
        <dbReference type="ChEBI" id="CHEBI:61548"/>
        <dbReference type="ChEBI" id="CHEBI:456216"/>
        <dbReference type="EC" id="2.7.1.1"/>
    </reaction>
    <physiologicalReaction direction="left-to-right" evidence="11">
        <dbReference type="Rhea" id="RHEA:17826"/>
    </physiologicalReaction>
</comment>
<dbReference type="GO" id="GO:0005829">
    <property type="term" value="C:cytosol"/>
    <property type="evidence" value="ECO:0007669"/>
    <property type="project" value="TreeGrafter"/>
</dbReference>
<dbReference type="PRINTS" id="PR00475">
    <property type="entry name" value="HEXOKINASE"/>
</dbReference>
<evidence type="ECO:0000256" key="2">
    <source>
        <dbReference type="ARBA" id="ARBA00005028"/>
    </source>
</evidence>
<dbReference type="SUPFAM" id="SSF53067">
    <property type="entry name" value="Actin-like ATPase domain"/>
    <property type="match status" value="1"/>
</dbReference>
<dbReference type="GO" id="GO:0005536">
    <property type="term" value="F:D-glucose binding"/>
    <property type="evidence" value="ECO:0007669"/>
    <property type="project" value="InterPro"/>
</dbReference>
<organism evidence="14 15">
    <name type="scientific">Meloidogyne javanica</name>
    <name type="common">Root-knot nematode worm</name>
    <dbReference type="NCBI Taxonomy" id="6303"/>
    <lineage>
        <taxon>Eukaryota</taxon>
        <taxon>Metazoa</taxon>
        <taxon>Ecdysozoa</taxon>
        <taxon>Nematoda</taxon>
        <taxon>Chromadorea</taxon>
        <taxon>Rhabditida</taxon>
        <taxon>Tylenchina</taxon>
        <taxon>Tylenchomorpha</taxon>
        <taxon>Tylenchoidea</taxon>
        <taxon>Meloidogynidae</taxon>
        <taxon>Meloidogyninae</taxon>
        <taxon>Meloidogyne</taxon>
        <taxon>Meloidogyne incognita group</taxon>
    </lineage>
</organism>
<dbReference type="Gene3D" id="3.40.50.300">
    <property type="entry name" value="P-loop containing nucleotide triphosphate hydrolases"/>
    <property type="match status" value="1"/>
</dbReference>
<evidence type="ECO:0000256" key="6">
    <source>
        <dbReference type="ARBA" id="ARBA00022777"/>
    </source>
</evidence>
<feature type="domain" description="Hexokinase N-terminal" evidence="13">
    <location>
        <begin position="276"/>
        <end position="415"/>
    </location>
</feature>
<dbReference type="PROSITE" id="PS51748">
    <property type="entry name" value="HEXOKINASE_2"/>
    <property type="match status" value="1"/>
</dbReference>
<dbReference type="InterPro" id="IPR001312">
    <property type="entry name" value="Hexokinase"/>
</dbReference>
<evidence type="ECO:0000256" key="9">
    <source>
        <dbReference type="ARBA" id="ARBA00044613"/>
    </source>
</evidence>
<dbReference type="EC" id="2.7.1.-" evidence="12"/>
<keyword evidence="6 12" id="KW-0418">Kinase</keyword>
<evidence type="ECO:0000256" key="8">
    <source>
        <dbReference type="ARBA" id="ARBA00023152"/>
    </source>
</evidence>
<dbReference type="PROSITE" id="PS51420">
    <property type="entry name" value="RHO"/>
    <property type="match status" value="1"/>
</dbReference>
<evidence type="ECO:0000256" key="3">
    <source>
        <dbReference type="ARBA" id="ARBA00009225"/>
    </source>
</evidence>
<dbReference type="GO" id="GO:0006006">
    <property type="term" value="P:glucose metabolic process"/>
    <property type="evidence" value="ECO:0007669"/>
    <property type="project" value="TreeGrafter"/>
</dbReference>
<keyword evidence="8 12" id="KW-0324">Glycolysis</keyword>
<keyword evidence="14" id="KW-1185">Reference proteome</keyword>
<dbReference type="PANTHER" id="PTHR19443:SF16">
    <property type="entry name" value="HEXOKINASE TYPE 1-RELATED"/>
    <property type="match status" value="1"/>
</dbReference>
<evidence type="ECO:0000256" key="11">
    <source>
        <dbReference type="ARBA" id="ARBA00048160"/>
    </source>
</evidence>
<dbReference type="SMART" id="SM00173">
    <property type="entry name" value="RAS"/>
    <property type="match status" value="1"/>
</dbReference>
<evidence type="ECO:0000256" key="12">
    <source>
        <dbReference type="RuleBase" id="RU362007"/>
    </source>
</evidence>
<dbReference type="FunFam" id="3.30.420.40:FF:000805">
    <property type="entry name" value="Hexokinase-2"/>
    <property type="match status" value="1"/>
</dbReference>
<accession>A0A915LZ20</accession>
<dbReference type="Pfam" id="PF00071">
    <property type="entry name" value="Ras"/>
    <property type="match status" value="1"/>
</dbReference>
<dbReference type="InterPro" id="IPR043129">
    <property type="entry name" value="ATPase_NBD"/>
</dbReference>
<evidence type="ECO:0000256" key="4">
    <source>
        <dbReference type="ARBA" id="ARBA00022679"/>
    </source>
</evidence>
<keyword evidence="4 12" id="KW-0808">Transferase</keyword>